<evidence type="ECO:0008006" key="4">
    <source>
        <dbReference type="Google" id="ProtNLM"/>
    </source>
</evidence>
<evidence type="ECO:0000313" key="3">
    <source>
        <dbReference type="Proteomes" id="UP001519311"/>
    </source>
</evidence>
<keyword evidence="3" id="KW-1185">Reference proteome</keyword>
<dbReference type="RefSeq" id="WP_199862706.1">
    <property type="nucleotide sequence ID" value="NZ_BMWJ01000002.1"/>
</dbReference>
<dbReference type="Proteomes" id="UP001519311">
    <property type="component" value="Unassembled WGS sequence"/>
</dbReference>
<gene>
    <name evidence="2" type="ORF">JOF59_000225</name>
</gene>
<evidence type="ECO:0000313" key="2">
    <source>
        <dbReference type="EMBL" id="MBP2357825.1"/>
    </source>
</evidence>
<dbReference type="GeneID" id="97346052"/>
<proteinExistence type="predicted"/>
<dbReference type="EMBL" id="JAGINS010000001">
    <property type="protein sequence ID" value="MBP2357825.1"/>
    <property type="molecule type" value="Genomic_DNA"/>
</dbReference>
<reference evidence="2 3" key="1">
    <citation type="submission" date="2021-03" db="EMBL/GenBank/DDBJ databases">
        <title>Sequencing the genomes of 1000 actinobacteria strains.</title>
        <authorList>
            <person name="Klenk H.-P."/>
        </authorList>
    </citation>
    <scope>NUCLEOTIDE SEQUENCE [LARGE SCALE GENOMIC DNA]</scope>
    <source>
        <strain evidence="2 3">DSM 40843</strain>
    </source>
</reference>
<comment type="caution">
    <text evidence="2">The sequence shown here is derived from an EMBL/GenBank/DDBJ whole genome shotgun (WGS) entry which is preliminary data.</text>
</comment>
<sequence>MTRRTERTDRRRGGFTPAVVLGWLLALVAVFFCCAPSATAASGGGTPAPPAVRAFTPVPTAVESVVRAEAPGERGPGSSCHGATSHSTPVVLPGPAAPVALPCTSTVTPTAPLTGATAIRGPSNDGVGAVDHLRLQVQRV</sequence>
<protein>
    <recommendedName>
        <fullName evidence="4">Secreted protein</fullName>
    </recommendedName>
</protein>
<feature type="chain" id="PRO_5045913884" description="Secreted protein" evidence="1">
    <location>
        <begin position="41"/>
        <end position="140"/>
    </location>
</feature>
<accession>A0ABS4V1N6</accession>
<evidence type="ECO:0000256" key="1">
    <source>
        <dbReference type="SAM" id="SignalP"/>
    </source>
</evidence>
<name>A0ABS4V1N6_9ACTN</name>
<keyword evidence="1" id="KW-0732">Signal</keyword>
<feature type="signal peptide" evidence="1">
    <location>
        <begin position="1"/>
        <end position="40"/>
    </location>
</feature>
<organism evidence="2 3">
    <name type="scientific">Streptomyces clavifer</name>
    <dbReference type="NCBI Taxonomy" id="68188"/>
    <lineage>
        <taxon>Bacteria</taxon>
        <taxon>Bacillati</taxon>
        <taxon>Actinomycetota</taxon>
        <taxon>Actinomycetes</taxon>
        <taxon>Kitasatosporales</taxon>
        <taxon>Streptomycetaceae</taxon>
        <taxon>Streptomyces</taxon>
    </lineage>
</organism>